<protein>
    <recommendedName>
        <fullName evidence="8">Enoyl-[acyl-carrier-protein] reductase [NADH]</fullName>
        <ecNumber evidence="8">1.3.1.9</ecNumber>
    </recommendedName>
</protein>
<dbReference type="EMBL" id="QRYC01000001">
    <property type="protein sequence ID" value="RGU58901.1"/>
    <property type="molecule type" value="Genomic_DNA"/>
</dbReference>
<accession>A0A1Y3YL16</accession>
<keyword evidence="5 8" id="KW-0560">Oxidoreductase</keyword>
<evidence type="ECO:0000256" key="7">
    <source>
        <dbReference type="ARBA" id="ARBA00023160"/>
    </source>
</evidence>
<dbReference type="EMBL" id="JAQMRD010000001">
    <property type="protein sequence ID" value="MDB9221685.1"/>
    <property type="molecule type" value="Genomic_DNA"/>
</dbReference>
<evidence type="ECO:0000313" key="18">
    <source>
        <dbReference type="Proteomes" id="UP000284434"/>
    </source>
</evidence>
<dbReference type="Gene3D" id="3.40.50.720">
    <property type="entry name" value="NAD(P)-binding Rossmann-like Domain"/>
    <property type="match status" value="1"/>
</dbReference>
<dbReference type="AlphaFoldDB" id="A0A1Y3YL16"/>
<feature type="binding site" evidence="10">
    <location>
        <position position="167"/>
    </location>
    <ligand>
        <name>NAD(+)</name>
        <dbReference type="ChEBI" id="CHEBI:57540"/>
    </ligand>
</feature>
<dbReference type="Proteomes" id="UP000283426">
    <property type="component" value="Unassembled WGS sequence"/>
</dbReference>
<keyword evidence="3 8" id="KW-0444">Lipid biosynthesis</keyword>
<feature type="binding site" evidence="10">
    <location>
        <begin position="21"/>
        <end position="22"/>
    </location>
    <ligand>
        <name>NAD(+)</name>
        <dbReference type="ChEBI" id="CHEBI:57540"/>
    </ligand>
</feature>
<keyword evidence="6" id="KW-0443">Lipid metabolism</keyword>
<keyword evidence="8 10" id="KW-0520">NAD</keyword>
<proteinExistence type="inferred from homology"/>
<dbReference type="InterPro" id="IPR002347">
    <property type="entry name" value="SDR_fam"/>
</dbReference>
<dbReference type="Pfam" id="PF13561">
    <property type="entry name" value="adh_short_C2"/>
    <property type="match status" value="1"/>
</dbReference>
<evidence type="ECO:0000313" key="15">
    <source>
        <dbReference type="EMBL" id="RGY08985.1"/>
    </source>
</evidence>
<dbReference type="Proteomes" id="UP000284434">
    <property type="component" value="Unassembled WGS sequence"/>
</dbReference>
<dbReference type="EC" id="1.3.1.9" evidence="8"/>
<dbReference type="CDD" id="cd05372">
    <property type="entry name" value="ENR_SDR"/>
    <property type="match status" value="1"/>
</dbReference>
<dbReference type="OMA" id="GILDMIH"/>
<evidence type="ECO:0000256" key="9">
    <source>
        <dbReference type="PIRSR" id="PIRSR000094-1"/>
    </source>
</evidence>
<dbReference type="EMBL" id="JAKNDN010000006">
    <property type="protein sequence ID" value="MCG4959053.1"/>
    <property type="molecule type" value="Genomic_DNA"/>
</dbReference>
<comment type="pathway">
    <text evidence="1">Lipid metabolism; fatty acid biosynthesis.</text>
</comment>
<dbReference type="EMBL" id="QRYW01000015">
    <property type="protein sequence ID" value="RGV27097.1"/>
    <property type="molecule type" value="Genomic_DNA"/>
</dbReference>
<dbReference type="InterPro" id="IPR014358">
    <property type="entry name" value="Enoyl-ACP_Rdtase_NADH"/>
</dbReference>
<name>A0A1Y3YL16_9BACT</name>
<dbReference type="GO" id="GO:0004318">
    <property type="term" value="F:enoyl-[acyl-carrier-protein] reductase (NADH) activity"/>
    <property type="evidence" value="ECO:0007669"/>
    <property type="project" value="UniProtKB-EC"/>
</dbReference>
<evidence type="ECO:0000313" key="11">
    <source>
        <dbReference type="EMBL" id="MCG4959053.1"/>
    </source>
</evidence>
<feature type="active site" description="Proton acceptor" evidence="9">
    <location>
        <position position="150"/>
    </location>
</feature>
<dbReference type="PANTHER" id="PTHR43159:SF2">
    <property type="entry name" value="ENOYL-[ACYL-CARRIER-PROTEIN] REDUCTASE [NADH], CHLOROPLASTIC"/>
    <property type="match status" value="1"/>
</dbReference>
<comment type="catalytic activity">
    <reaction evidence="8">
        <text>a 2,3-saturated acyl-[ACP] + NAD(+) = a (2E)-enoyl-[ACP] + NADH + H(+)</text>
        <dbReference type="Rhea" id="RHEA:10240"/>
        <dbReference type="Rhea" id="RHEA-COMP:9925"/>
        <dbReference type="Rhea" id="RHEA-COMP:9926"/>
        <dbReference type="ChEBI" id="CHEBI:15378"/>
        <dbReference type="ChEBI" id="CHEBI:57540"/>
        <dbReference type="ChEBI" id="CHEBI:57945"/>
        <dbReference type="ChEBI" id="CHEBI:78784"/>
        <dbReference type="ChEBI" id="CHEBI:78785"/>
        <dbReference type="EC" id="1.3.1.9"/>
    </reaction>
</comment>
<dbReference type="PANTHER" id="PTHR43159">
    <property type="entry name" value="ENOYL-[ACYL-CARRIER-PROTEIN] REDUCTASE"/>
    <property type="match status" value="1"/>
</dbReference>
<dbReference type="Gene3D" id="1.10.8.400">
    <property type="entry name" value="Enoyl acyl carrier protein reductase"/>
    <property type="match status" value="1"/>
</dbReference>
<dbReference type="GO" id="GO:0006633">
    <property type="term" value="P:fatty acid biosynthetic process"/>
    <property type="evidence" value="ECO:0007669"/>
    <property type="project" value="UniProtKB-KW"/>
</dbReference>
<comment type="similarity">
    <text evidence="2 8">Belongs to the short-chain dehydrogenases/reductases (SDR) family. FabI subfamily.</text>
</comment>
<evidence type="ECO:0000313" key="17">
    <source>
        <dbReference type="Proteomes" id="UP000284243"/>
    </source>
</evidence>
<feature type="active site" description="Proton acceptor" evidence="9">
    <location>
        <position position="160"/>
    </location>
</feature>
<dbReference type="GeneID" id="61274004"/>
<evidence type="ECO:0000256" key="2">
    <source>
        <dbReference type="ARBA" id="ARBA00009233"/>
    </source>
</evidence>
<dbReference type="EMBL" id="QSCO01000004">
    <property type="protein sequence ID" value="RGY08985.1"/>
    <property type="molecule type" value="Genomic_DNA"/>
</dbReference>
<feature type="binding site" evidence="10">
    <location>
        <position position="95"/>
    </location>
    <ligand>
        <name>NAD(+)</name>
        <dbReference type="ChEBI" id="CHEBI:57540"/>
    </ligand>
</feature>
<evidence type="ECO:0000256" key="6">
    <source>
        <dbReference type="ARBA" id="ARBA00023098"/>
    </source>
</evidence>
<gene>
    <name evidence="14" type="ORF">DWW24_08070</name>
    <name evidence="13" type="ORF">DWW57_00440</name>
    <name evidence="15" type="ORF">DXA53_03810</name>
    <name evidence="11" type="ORF">L0P03_04160</name>
    <name evidence="12" type="ORF">PN645_01540</name>
</gene>
<reference evidence="12" key="3">
    <citation type="submission" date="2023-01" db="EMBL/GenBank/DDBJ databases">
        <title>Human gut microbiome strain richness.</title>
        <authorList>
            <person name="Chen-Liaw A."/>
        </authorList>
    </citation>
    <scope>NUCLEOTIDE SEQUENCE</scope>
    <source>
        <strain evidence="12">RTP21484st1_B7_RTP21484_190118</strain>
    </source>
</reference>
<dbReference type="PIRSF" id="PIRSF000094">
    <property type="entry name" value="Enoyl-ACP_rdct"/>
    <property type="match status" value="1"/>
</dbReference>
<evidence type="ECO:0000256" key="5">
    <source>
        <dbReference type="ARBA" id="ARBA00023002"/>
    </source>
</evidence>
<dbReference type="RefSeq" id="WP_013611085.1">
    <property type="nucleotide sequence ID" value="NZ_BAABYK010000001.1"/>
</dbReference>
<keyword evidence="4" id="KW-0276">Fatty acid metabolism</keyword>
<dbReference type="Proteomes" id="UP000284243">
    <property type="component" value="Unassembled WGS sequence"/>
</dbReference>
<evidence type="ECO:0000256" key="10">
    <source>
        <dbReference type="PIRSR" id="PIRSR000094-3"/>
    </source>
</evidence>
<comment type="caution">
    <text evidence="14">The sequence shown here is derived from an EMBL/GenBank/DDBJ whole genome shotgun (WGS) entry which is preliminary data.</text>
</comment>
<feature type="binding site" evidence="10">
    <location>
        <position position="15"/>
    </location>
    <ligand>
        <name>NAD(+)</name>
        <dbReference type="ChEBI" id="CHEBI:57540"/>
    </ligand>
</feature>
<evidence type="ECO:0000256" key="3">
    <source>
        <dbReference type="ARBA" id="ARBA00022516"/>
    </source>
</evidence>
<evidence type="ECO:0000313" key="14">
    <source>
        <dbReference type="EMBL" id="RGV27097.1"/>
    </source>
</evidence>
<organism evidence="14 16">
    <name type="scientific">Odoribacter splanchnicus</name>
    <dbReference type="NCBI Taxonomy" id="28118"/>
    <lineage>
        <taxon>Bacteria</taxon>
        <taxon>Pseudomonadati</taxon>
        <taxon>Bacteroidota</taxon>
        <taxon>Bacteroidia</taxon>
        <taxon>Bacteroidales</taxon>
        <taxon>Odoribacteraceae</taxon>
        <taxon>Odoribacter</taxon>
    </lineage>
</organism>
<dbReference type="InterPro" id="IPR036291">
    <property type="entry name" value="NAD(P)-bd_dom_sf"/>
</dbReference>
<evidence type="ECO:0000256" key="8">
    <source>
        <dbReference type="PIRNR" id="PIRNR000094"/>
    </source>
</evidence>
<dbReference type="Proteomes" id="UP001199750">
    <property type="component" value="Unassembled WGS sequence"/>
</dbReference>
<evidence type="ECO:0000256" key="4">
    <source>
        <dbReference type="ARBA" id="ARBA00022832"/>
    </source>
</evidence>
<evidence type="ECO:0000313" key="13">
    <source>
        <dbReference type="EMBL" id="RGU58901.1"/>
    </source>
</evidence>
<reference evidence="11" key="2">
    <citation type="submission" date="2022-01" db="EMBL/GenBank/DDBJ databases">
        <title>Collection of gut derived symbiotic bacterial strains cultured from healthy donors.</title>
        <authorList>
            <person name="Lin H."/>
            <person name="Kohout C."/>
            <person name="Waligurski E."/>
            <person name="Pamer E.G."/>
        </authorList>
    </citation>
    <scope>NUCLEOTIDE SEQUENCE</scope>
    <source>
        <strain evidence="11">DFI.1.149</strain>
    </source>
</reference>
<evidence type="ECO:0000256" key="1">
    <source>
        <dbReference type="ARBA" id="ARBA00005194"/>
    </source>
</evidence>
<dbReference type="SUPFAM" id="SSF51735">
    <property type="entry name" value="NAD(P)-binding Rossmann-fold domains"/>
    <property type="match status" value="1"/>
</dbReference>
<keyword evidence="7 8" id="KW-0275">Fatty acid biosynthesis</keyword>
<sequence>MAYNLLKGKKGIIFGALNEMSIAWQVAEKCIEEGAEIVLTNTPLSIRMGDIQDFAAKHQIPLIPADATSVEDLTHLFQESMTHFGGKVDFILHSIGMSLNVRKKRPYDDLDYDFLQKTLDISAISFHKVLQTAKKLDAINEWGSVVALSYVAAQRTMFEYNDMADAKAMLESIARSFGYIYGREKRIRVNTISQSPTMTTAGSGIKGFDSLVDFADRMSPLGNATAEECANYCVCLFSDLTRKITMQNLYHDGGFSSMGMSYRAMHQYNKSFDNEDKK</sequence>
<evidence type="ECO:0000313" key="16">
    <source>
        <dbReference type="Proteomes" id="UP000283426"/>
    </source>
</evidence>
<evidence type="ECO:0000313" key="12">
    <source>
        <dbReference type="EMBL" id="MDB9221685.1"/>
    </source>
</evidence>
<dbReference type="Proteomes" id="UP001212263">
    <property type="component" value="Unassembled WGS sequence"/>
</dbReference>
<reference evidence="16 17" key="1">
    <citation type="submission" date="2018-08" db="EMBL/GenBank/DDBJ databases">
        <title>A genome reference for cultivated species of the human gut microbiota.</title>
        <authorList>
            <person name="Zou Y."/>
            <person name="Xue W."/>
            <person name="Luo G."/>
        </authorList>
    </citation>
    <scope>NUCLEOTIDE SEQUENCE [LARGE SCALE GENOMIC DNA]</scope>
    <source>
        <strain evidence="14 16">AF14-6AC</strain>
        <strain evidence="13 17">AF16-14</strain>
        <strain evidence="15 18">OF03-11</strain>
    </source>
</reference>